<dbReference type="CDD" id="cd06223">
    <property type="entry name" value="PRTases_typeI"/>
    <property type="match status" value="1"/>
</dbReference>
<feature type="domain" description="Phosphoribosyltransferase" evidence="2">
    <location>
        <begin position="140"/>
        <end position="197"/>
    </location>
</feature>
<dbReference type="SUPFAM" id="SSF53271">
    <property type="entry name" value="PRTase-like"/>
    <property type="match status" value="1"/>
</dbReference>
<evidence type="ECO:0000259" key="2">
    <source>
        <dbReference type="Pfam" id="PF00156"/>
    </source>
</evidence>
<dbReference type="RefSeq" id="WP_326123380.1">
    <property type="nucleotide sequence ID" value="NZ_JARSFG010000014.1"/>
</dbReference>
<dbReference type="InterPro" id="IPR000836">
    <property type="entry name" value="PRTase_dom"/>
</dbReference>
<evidence type="ECO:0000313" key="3">
    <source>
        <dbReference type="EMBL" id="MEC1178896.1"/>
    </source>
</evidence>
<dbReference type="GO" id="GO:0016757">
    <property type="term" value="F:glycosyltransferase activity"/>
    <property type="evidence" value="ECO:0007669"/>
    <property type="project" value="UniProtKB-KW"/>
</dbReference>
<dbReference type="InterPro" id="IPR051910">
    <property type="entry name" value="ComF/GntX_DNA_util-trans"/>
</dbReference>
<sequence>MDKEVQNCLLCEQALQHTITWKTLFERNWSPVICERCEAKFQKAHYEKDGVTAIFLYNDVMKKILRQYKFSQDIVLAKIFRQALHERLSNCQETIVPIPMHPLKKKERTFAHIDELLCAAEIQYEHMLEKTTLETQVGKSQKQRQQVAPLFICHKKLSAKHYIVIDDIITTGTTIAHARKALLDAGAESVTAVVLIKG</sequence>
<keyword evidence="3" id="KW-0808">Transferase</keyword>
<keyword evidence="3" id="KW-0328">Glycosyltransferase</keyword>
<name>A0AAW9NQW0_9BACL</name>
<evidence type="ECO:0000256" key="1">
    <source>
        <dbReference type="ARBA" id="ARBA00008007"/>
    </source>
</evidence>
<evidence type="ECO:0000313" key="4">
    <source>
        <dbReference type="Proteomes" id="UP001344888"/>
    </source>
</evidence>
<dbReference type="Pfam" id="PF00156">
    <property type="entry name" value="Pribosyltran"/>
    <property type="match status" value="1"/>
</dbReference>
<dbReference type="AlphaFoldDB" id="A0AAW9NQW0"/>
<accession>A0AAW9NQW0</accession>
<protein>
    <submittedName>
        <fullName evidence="3">Phosphoribosyltransferase family protein</fullName>
    </submittedName>
</protein>
<reference evidence="3 4" key="1">
    <citation type="submission" date="2023-03" db="EMBL/GenBank/DDBJ databases">
        <title>Bacillus Genome Sequencing.</title>
        <authorList>
            <person name="Dunlap C."/>
        </authorList>
    </citation>
    <scope>NUCLEOTIDE SEQUENCE [LARGE SCALE GENOMIC DNA]</scope>
    <source>
        <strain evidence="3 4">B-59205</strain>
    </source>
</reference>
<dbReference type="PANTHER" id="PTHR47505:SF1">
    <property type="entry name" value="DNA UTILIZATION PROTEIN YHGH"/>
    <property type="match status" value="1"/>
</dbReference>
<organism evidence="3 4">
    <name type="scientific">Metasolibacillus meyeri</name>
    <dbReference type="NCBI Taxonomy" id="1071052"/>
    <lineage>
        <taxon>Bacteria</taxon>
        <taxon>Bacillati</taxon>
        <taxon>Bacillota</taxon>
        <taxon>Bacilli</taxon>
        <taxon>Bacillales</taxon>
        <taxon>Caryophanaceae</taxon>
        <taxon>Metasolibacillus</taxon>
    </lineage>
</organism>
<dbReference type="InterPro" id="IPR029057">
    <property type="entry name" value="PRTase-like"/>
</dbReference>
<dbReference type="Gene3D" id="3.40.50.2020">
    <property type="match status" value="1"/>
</dbReference>
<gene>
    <name evidence="3" type="ORF">P9B03_10405</name>
</gene>
<comment type="caution">
    <text evidence="3">The sequence shown here is derived from an EMBL/GenBank/DDBJ whole genome shotgun (WGS) entry which is preliminary data.</text>
</comment>
<keyword evidence="4" id="KW-1185">Reference proteome</keyword>
<proteinExistence type="inferred from homology"/>
<dbReference type="EMBL" id="JARSFG010000014">
    <property type="protein sequence ID" value="MEC1178896.1"/>
    <property type="molecule type" value="Genomic_DNA"/>
</dbReference>
<dbReference type="Proteomes" id="UP001344888">
    <property type="component" value="Unassembled WGS sequence"/>
</dbReference>
<comment type="similarity">
    <text evidence="1">Belongs to the ComF/GntX family.</text>
</comment>
<dbReference type="PANTHER" id="PTHR47505">
    <property type="entry name" value="DNA UTILIZATION PROTEIN YHGH"/>
    <property type="match status" value="1"/>
</dbReference>